<evidence type="ECO:0000259" key="1">
    <source>
        <dbReference type="PROSITE" id="PS50112"/>
    </source>
</evidence>
<gene>
    <name evidence="2" type="ORF">AFULGI_00009680</name>
</gene>
<dbReference type="CDD" id="cd00130">
    <property type="entry name" value="PAS"/>
    <property type="match status" value="1"/>
</dbReference>
<dbReference type="Gene3D" id="3.30.450.20">
    <property type="entry name" value="PAS domain"/>
    <property type="match status" value="2"/>
</dbReference>
<evidence type="ECO:0000313" key="3">
    <source>
        <dbReference type="Proteomes" id="UP000028501"/>
    </source>
</evidence>
<dbReference type="PROSITE" id="PS50112">
    <property type="entry name" value="PAS"/>
    <property type="match status" value="1"/>
</dbReference>
<dbReference type="InterPro" id="IPR013656">
    <property type="entry name" value="PAS_4"/>
</dbReference>
<dbReference type="InterPro" id="IPR029016">
    <property type="entry name" value="GAF-like_dom_sf"/>
</dbReference>
<dbReference type="Pfam" id="PF00512">
    <property type="entry name" value="HisKA"/>
    <property type="match status" value="1"/>
</dbReference>
<organism evidence="2 3">
    <name type="scientific">Archaeoglobus fulgidus DSM 8774</name>
    <dbReference type="NCBI Taxonomy" id="1344584"/>
    <lineage>
        <taxon>Archaea</taxon>
        <taxon>Methanobacteriati</taxon>
        <taxon>Methanobacteriota</taxon>
        <taxon>Archaeoglobi</taxon>
        <taxon>Archaeoglobales</taxon>
        <taxon>Archaeoglobaceae</taxon>
        <taxon>Archaeoglobus</taxon>
    </lineage>
</organism>
<proteinExistence type="predicted"/>
<dbReference type="Pfam" id="PF13188">
    <property type="entry name" value="PAS_8"/>
    <property type="match status" value="1"/>
</dbReference>
<dbReference type="Pfam" id="PF01590">
    <property type="entry name" value="GAF"/>
    <property type="match status" value="1"/>
</dbReference>
<dbReference type="InterPro" id="IPR003661">
    <property type="entry name" value="HisK_dim/P_dom"/>
</dbReference>
<dbReference type="GO" id="GO:0000155">
    <property type="term" value="F:phosphorelay sensor kinase activity"/>
    <property type="evidence" value="ECO:0007669"/>
    <property type="project" value="InterPro"/>
</dbReference>
<evidence type="ECO:0000313" key="2">
    <source>
        <dbReference type="EMBL" id="AIG97755.1"/>
    </source>
</evidence>
<sequence>MNIIISNEESYHFPGWKIIHSMEEFSKVLQFSIEEAKINLEIDWAEAAELSAEIKRKNPACKVEFFESDKGEFSFLKSFLERIKYPAVIGRFVGEEPVIVYANQSFVDLFGNNGRFIVGDYLDKLIVPPEKHEEALDLNRRVKEGEVVFVEVKRATKTGERYFELTALPFSRKYAVAIYRDITKRREAMQKIVESERKYRGVFDTSFEPMVLLDGSFSIIEVNKAFEEEFGVSGEELKGKNIREILDIDPSLEESEIEALVGGRRKIMVYRIKKINSEILLSIKDITEFEATSRLLRAITYANDLIVRVDDREELFEQSVKLLADIGKESSCWIGMLSNGEITKVYCEGCCCAVEITTYPKCFEEVLRKKKALIVTAEDRDEDCPFYTKKPRLCCIIAPLIINGDVIGFNVLHSPIEFSEEMKEFFESVTNNIAIKAKAIEADKAKKIAFKQIEDNIIKLAILVDEIRNPLAALLAYAELMVDDENTLEKIKSQVWRIDKVLGLLDKGWIESEKVREFLRKSWGINNEAG</sequence>
<dbReference type="Gene3D" id="3.30.450.40">
    <property type="match status" value="1"/>
</dbReference>
<dbReference type="NCBIfam" id="TIGR00229">
    <property type="entry name" value="sensory_box"/>
    <property type="match status" value="2"/>
</dbReference>
<dbReference type="GeneID" id="24794481"/>
<dbReference type="InterPro" id="IPR035965">
    <property type="entry name" value="PAS-like_dom_sf"/>
</dbReference>
<dbReference type="Proteomes" id="UP000028501">
    <property type="component" value="Chromosome"/>
</dbReference>
<name>A0A075WBG0_ARCFL</name>
<dbReference type="SUPFAM" id="SSF55781">
    <property type="entry name" value="GAF domain-like"/>
    <property type="match status" value="1"/>
</dbReference>
<dbReference type="InterPro" id="IPR003018">
    <property type="entry name" value="GAF"/>
</dbReference>
<feature type="domain" description="PAS" evidence="1">
    <location>
        <begin position="195"/>
        <end position="249"/>
    </location>
</feature>
<dbReference type="AlphaFoldDB" id="A0A075WBG0"/>
<dbReference type="SMART" id="SM00091">
    <property type="entry name" value="PAS"/>
    <property type="match status" value="2"/>
</dbReference>
<dbReference type="HOGENOM" id="CLU_513524_0_0_2"/>
<dbReference type="Pfam" id="PF08448">
    <property type="entry name" value="PAS_4"/>
    <property type="match status" value="1"/>
</dbReference>
<dbReference type="KEGG" id="afg:AFULGI_00009680"/>
<reference evidence="2 3" key="1">
    <citation type="submission" date="2013-07" db="EMBL/GenBank/DDBJ databases">
        <title>Genome of Archaeoglobus fulgidus.</title>
        <authorList>
            <person name="Fiebig A."/>
            <person name="Birkeland N.-K."/>
        </authorList>
    </citation>
    <scope>NUCLEOTIDE SEQUENCE [LARGE SCALE GENOMIC DNA]</scope>
    <source>
        <strain evidence="2 3">DSM 8774</strain>
    </source>
</reference>
<dbReference type="EMBL" id="CP006577">
    <property type="protein sequence ID" value="AIG97755.1"/>
    <property type="molecule type" value="Genomic_DNA"/>
</dbReference>
<dbReference type="SUPFAM" id="SSF55785">
    <property type="entry name" value="PYP-like sensor domain (PAS domain)"/>
    <property type="match status" value="2"/>
</dbReference>
<protein>
    <submittedName>
        <fullName evidence="2">PAS domain protein S-box</fullName>
    </submittedName>
</protein>
<accession>A0A075WBG0</accession>
<dbReference type="RefSeq" id="WP_048095370.1">
    <property type="nucleotide sequence ID" value="NZ_CP006577.1"/>
</dbReference>
<dbReference type="InterPro" id="IPR000014">
    <property type="entry name" value="PAS"/>
</dbReference>